<name>A0A0G4EUT9_VITBC</name>
<sequence length="187" mass="20684">MTRRRRCRPGSENDEASSSGHPAGNNASAADNKAMAGVFKAIRMQGWQGIPVPRELQVGLYAFINPVWCLKPPLPSPVSGIVLQHHTGLVIDYSNTCQRNFWEQMTPQTAHELGKQMINLTAVTHRFPCSWASKDDDDDSLSEDSDDDDDDDYIDAPLWCFGSVIALIEGHALGQKIARQKQGLPPR</sequence>
<evidence type="ECO:0000313" key="2">
    <source>
        <dbReference type="EMBL" id="CEM02365.1"/>
    </source>
</evidence>
<dbReference type="InParanoid" id="A0A0G4EUT9"/>
<dbReference type="Proteomes" id="UP000041254">
    <property type="component" value="Unassembled WGS sequence"/>
</dbReference>
<evidence type="ECO:0000313" key="3">
    <source>
        <dbReference type="Proteomes" id="UP000041254"/>
    </source>
</evidence>
<evidence type="ECO:0000256" key="1">
    <source>
        <dbReference type="SAM" id="MobiDB-lite"/>
    </source>
</evidence>
<reference evidence="2 3" key="1">
    <citation type="submission" date="2014-11" db="EMBL/GenBank/DDBJ databases">
        <authorList>
            <person name="Zhu J."/>
            <person name="Qi W."/>
            <person name="Song R."/>
        </authorList>
    </citation>
    <scope>NUCLEOTIDE SEQUENCE [LARGE SCALE GENOMIC DNA]</scope>
</reference>
<dbReference type="VEuPathDB" id="CryptoDB:Vbra_8324"/>
<protein>
    <submittedName>
        <fullName evidence="2">Uncharacterized protein</fullName>
    </submittedName>
</protein>
<gene>
    <name evidence="2" type="ORF">Vbra_8324</name>
</gene>
<dbReference type="AlphaFoldDB" id="A0A0G4EUT9"/>
<feature type="compositionally biased region" description="Polar residues" evidence="1">
    <location>
        <begin position="16"/>
        <end position="29"/>
    </location>
</feature>
<accession>A0A0G4EUT9</accession>
<dbReference type="EMBL" id="CDMY01000324">
    <property type="protein sequence ID" value="CEM02365.1"/>
    <property type="molecule type" value="Genomic_DNA"/>
</dbReference>
<organism evidence="2 3">
    <name type="scientific">Vitrella brassicaformis (strain CCMP3155)</name>
    <dbReference type="NCBI Taxonomy" id="1169540"/>
    <lineage>
        <taxon>Eukaryota</taxon>
        <taxon>Sar</taxon>
        <taxon>Alveolata</taxon>
        <taxon>Colpodellida</taxon>
        <taxon>Vitrellaceae</taxon>
        <taxon>Vitrella</taxon>
    </lineage>
</organism>
<dbReference type="PhylomeDB" id="A0A0G4EUT9"/>
<feature type="region of interest" description="Disordered" evidence="1">
    <location>
        <begin position="1"/>
        <end position="29"/>
    </location>
</feature>
<keyword evidence="3" id="KW-1185">Reference proteome</keyword>
<proteinExistence type="predicted"/>